<proteinExistence type="predicted"/>
<protein>
    <recommendedName>
        <fullName evidence="1">RNase H type-1 domain-containing protein</fullName>
    </recommendedName>
</protein>
<dbReference type="Pfam" id="PF13456">
    <property type="entry name" value="RVT_3"/>
    <property type="match status" value="1"/>
</dbReference>
<dbReference type="STRING" id="200361.A0A453M1X4"/>
<reference evidence="2" key="3">
    <citation type="journal article" date="2017" name="Nature">
        <title>Genome sequence of the progenitor of the wheat D genome Aegilops tauschii.</title>
        <authorList>
            <person name="Luo M.C."/>
            <person name="Gu Y.Q."/>
            <person name="Puiu D."/>
            <person name="Wang H."/>
            <person name="Twardziok S.O."/>
            <person name="Deal K.R."/>
            <person name="Huo N."/>
            <person name="Zhu T."/>
            <person name="Wang L."/>
            <person name="Wang Y."/>
            <person name="McGuire P.E."/>
            <person name="Liu S."/>
            <person name="Long H."/>
            <person name="Ramasamy R.K."/>
            <person name="Rodriguez J.C."/>
            <person name="Van S.L."/>
            <person name="Yuan L."/>
            <person name="Wang Z."/>
            <person name="Xia Z."/>
            <person name="Xiao L."/>
            <person name="Anderson O.D."/>
            <person name="Ouyang S."/>
            <person name="Liang Y."/>
            <person name="Zimin A.V."/>
            <person name="Pertea G."/>
            <person name="Qi P."/>
            <person name="Bennetzen J.L."/>
            <person name="Dai X."/>
            <person name="Dawson M.W."/>
            <person name="Muller H.G."/>
            <person name="Kugler K."/>
            <person name="Rivarola-Duarte L."/>
            <person name="Spannagl M."/>
            <person name="Mayer K.F.X."/>
            <person name="Lu F.H."/>
            <person name="Bevan M.W."/>
            <person name="Leroy P."/>
            <person name="Li P."/>
            <person name="You F.M."/>
            <person name="Sun Q."/>
            <person name="Liu Z."/>
            <person name="Lyons E."/>
            <person name="Wicker T."/>
            <person name="Salzberg S.L."/>
            <person name="Devos K.M."/>
            <person name="Dvorak J."/>
        </authorList>
    </citation>
    <scope>NUCLEOTIDE SEQUENCE [LARGE SCALE GENOMIC DNA]</scope>
    <source>
        <strain evidence="2">cv. AL8/78</strain>
    </source>
</reference>
<dbReference type="InterPro" id="IPR044730">
    <property type="entry name" value="RNase_H-like_dom_plant"/>
</dbReference>
<reference evidence="2" key="5">
    <citation type="journal article" date="2021" name="G3 (Bethesda)">
        <title>Aegilops tauschii genome assembly Aet v5.0 features greater sequence contiguity and improved annotation.</title>
        <authorList>
            <person name="Wang L."/>
            <person name="Zhu T."/>
            <person name="Rodriguez J.C."/>
            <person name="Deal K.R."/>
            <person name="Dubcovsky J."/>
            <person name="McGuire P.E."/>
            <person name="Lux T."/>
            <person name="Spannagl M."/>
            <person name="Mayer K.F.X."/>
            <person name="Baldrich P."/>
            <person name="Meyers B.C."/>
            <person name="Huo N."/>
            <person name="Gu Y.Q."/>
            <person name="Zhou H."/>
            <person name="Devos K.M."/>
            <person name="Bennetzen J.L."/>
            <person name="Unver T."/>
            <person name="Budak H."/>
            <person name="Gulick P.J."/>
            <person name="Galiba G."/>
            <person name="Kalapos B."/>
            <person name="Nelson D.R."/>
            <person name="Li P."/>
            <person name="You F.M."/>
            <person name="Luo M.C."/>
            <person name="Dvorak J."/>
        </authorList>
    </citation>
    <scope>NUCLEOTIDE SEQUENCE [LARGE SCALE GENOMIC DNA]</scope>
    <source>
        <strain evidence="2">cv. AL8/78</strain>
    </source>
</reference>
<dbReference type="InterPro" id="IPR012337">
    <property type="entry name" value="RNaseH-like_sf"/>
</dbReference>
<dbReference type="CDD" id="cd06222">
    <property type="entry name" value="RNase_H_like"/>
    <property type="match status" value="1"/>
</dbReference>
<evidence type="ECO:0000313" key="2">
    <source>
        <dbReference type="EnsemblPlants" id="AET5Gv21008700.1"/>
    </source>
</evidence>
<dbReference type="Gramene" id="AET5Gv21008700.1">
    <property type="protein sequence ID" value="AET5Gv21008700.1"/>
    <property type="gene ID" value="AET5Gv21008700"/>
</dbReference>
<keyword evidence="3" id="KW-1185">Reference proteome</keyword>
<dbReference type="AlphaFoldDB" id="A0A453M1X4"/>
<dbReference type="InterPro" id="IPR036397">
    <property type="entry name" value="RNaseH_sf"/>
</dbReference>
<feature type="domain" description="RNase H type-1" evidence="1">
    <location>
        <begin position="67"/>
        <end position="186"/>
    </location>
</feature>
<dbReference type="PANTHER" id="PTHR47074">
    <property type="entry name" value="BNAC02G40300D PROTEIN"/>
    <property type="match status" value="1"/>
</dbReference>
<dbReference type="Proteomes" id="UP000015105">
    <property type="component" value="Chromosome 5D"/>
</dbReference>
<accession>A0A453M1X4</accession>
<evidence type="ECO:0000313" key="3">
    <source>
        <dbReference type="Proteomes" id="UP000015105"/>
    </source>
</evidence>
<dbReference type="GO" id="GO:0004523">
    <property type="term" value="F:RNA-DNA hybrid ribonuclease activity"/>
    <property type="evidence" value="ECO:0007669"/>
    <property type="project" value="InterPro"/>
</dbReference>
<reference evidence="2" key="4">
    <citation type="submission" date="2019-03" db="UniProtKB">
        <authorList>
            <consortium name="EnsemblPlants"/>
        </authorList>
    </citation>
    <scope>IDENTIFICATION</scope>
</reference>
<name>A0A453M1X4_AEGTS</name>
<dbReference type="Gene3D" id="3.30.420.10">
    <property type="entry name" value="Ribonuclease H-like superfamily/Ribonuclease H"/>
    <property type="match status" value="1"/>
</dbReference>
<dbReference type="GO" id="GO:0003676">
    <property type="term" value="F:nucleic acid binding"/>
    <property type="evidence" value="ECO:0007669"/>
    <property type="project" value="InterPro"/>
</dbReference>
<reference evidence="3" key="2">
    <citation type="journal article" date="2017" name="Nat. Plants">
        <title>The Aegilops tauschii genome reveals multiple impacts of transposons.</title>
        <authorList>
            <person name="Zhao G."/>
            <person name="Zou C."/>
            <person name="Li K."/>
            <person name="Wang K."/>
            <person name="Li T."/>
            <person name="Gao L."/>
            <person name="Zhang X."/>
            <person name="Wang H."/>
            <person name="Yang Z."/>
            <person name="Liu X."/>
            <person name="Jiang W."/>
            <person name="Mao L."/>
            <person name="Kong X."/>
            <person name="Jiao Y."/>
            <person name="Jia J."/>
        </authorList>
    </citation>
    <scope>NUCLEOTIDE SEQUENCE [LARGE SCALE GENOMIC DNA]</scope>
    <source>
        <strain evidence="3">cv. AL8/78</strain>
    </source>
</reference>
<dbReference type="PANTHER" id="PTHR47074:SF73">
    <property type="entry name" value="OS04G0448401 PROTEIN"/>
    <property type="match status" value="1"/>
</dbReference>
<organism evidence="2 3">
    <name type="scientific">Aegilops tauschii subsp. strangulata</name>
    <name type="common">Goatgrass</name>
    <dbReference type="NCBI Taxonomy" id="200361"/>
    <lineage>
        <taxon>Eukaryota</taxon>
        <taxon>Viridiplantae</taxon>
        <taxon>Streptophyta</taxon>
        <taxon>Embryophyta</taxon>
        <taxon>Tracheophyta</taxon>
        <taxon>Spermatophyta</taxon>
        <taxon>Magnoliopsida</taxon>
        <taxon>Liliopsida</taxon>
        <taxon>Poales</taxon>
        <taxon>Poaceae</taxon>
        <taxon>BOP clade</taxon>
        <taxon>Pooideae</taxon>
        <taxon>Triticodae</taxon>
        <taxon>Triticeae</taxon>
        <taxon>Triticinae</taxon>
        <taxon>Aegilops</taxon>
    </lineage>
</organism>
<dbReference type="EnsemblPlants" id="AET5Gv21008700.1">
    <property type="protein sequence ID" value="AET5Gv21008700.1"/>
    <property type="gene ID" value="AET5Gv21008700"/>
</dbReference>
<dbReference type="InterPro" id="IPR002156">
    <property type="entry name" value="RNaseH_domain"/>
</dbReference>
<evidence type="ECO:0000259" key="1">
    <source>
        <dbReference type="Pfam" id="PF13456"/>
    </source>
</evidence>
<dbReference type="SUPFAM" id="SSF53098">
    <property type="entry name" value="Ribonuclease H-like"/>
    <property type="match status" value="1"/>
</dbReference>
<dbReference type="InterPro" id="IPR052929">
    <property type="entry name" value="RNase_H-like_EbsB-rel"/>
</dbReference>
<sequence>AIWYARRQLIHEGIHQSPHETHRFVLNYIADLVQLEPVQETQRNTSHPHARQAPRWVQPPEGFVKINVDAGVSEGTNTGTAAALYRDRDGTYLGSSMLVIEGLMDPTTLEAIACREGMALALDLGTNHIQIASDCKQVVNHIHQRAGDDHGIIIKEILQNSALFTTCNFSFEPRESNYEAHRLARFGISLPAGRHLWLGIQHDPIVIPINILGDQ</sequence>
<reference evidence="3" key="1">
    <citation type="journal article" date="2014" name="Science">
        <title>Ancient hybridizations among the ancestral genomes of bread wheat.</title>
        <authorList>
            <consortium name="International Wheat Genome Sequencing Consortium,"/>
            <person name="Marcussen T."/>
            <person name="Sandve S.R."/>
            <person name="Heier L."/>
            <person name="Spannagl M."/>
            <person name="Pfeifer M."/>
            <person name="Jakobsen K.S."/>
            <person name="Wulff B.B."/>
            <person name="Steuernagel B."/>
            <person name="Mayer K.F."/>
            <person name="Olsen O.A."/>
        </authorList>
    </citation>
    <scope>NUCLEOTIDE SEQUENCE [LARGE SCALE GENOMIC DNA]</scope>
    <source>
        <strain evidence="3">cv. AL8/78</strain>
    </source>
</reference>